<keyword evidence="2" id="KW-1185">Reference proteome</keyword>
<accession>A0A317XH18</accession>
<dbReference type="AlphaFoldDB" id="A0A317XH18"/>
<proteinExistence type="predicted"/>
<sequence length="172" mass="18792">MYVCGCKRSGAASNGRPMLSTVLKVGRASTGSGSVQWTIQYSSAVVSEPSVVRLEPRHESKASSVYRRRAKADGSDSKTLQTLGATRHFMGLSPSCTVAALYFLRNPSDVVRFLLSSTWPKLQYIGRPISARCMAFAVNTILSPHPTPCFLHLTLLFSLSLSPALVRNRWTV</sequence>
<evidence type="ECO:0000313" key="1">
    <source>
        <dbReference type="EMBL" id="PWY97117.1"/>
    </source>
</evidence>
<dbReference type="InParanoid" id="A0A317XH18"/>
<dbReference type="EMBL" id="KZ819220">
    <property type="protein sequence ID" value="PWY97117.1"/>
    <property type="molecule type" value="Genomic_DNA"/>
</dbReference>
<name>A0A317XH18_9BASI</name>
<gene>
    <name evidence="1" type="ORF">BCV70DRAFT_81806</name>
</gene>
<protein>
    <submittedName>
        <fullName evidence="1">Uncharacterized protein</fullName>
    </submittedName>
</protein>
<reference evidence="1 2" key="1">
    <citation type="journal article" date="2018" name="Mol. Biol. Evol.">
        <title>Broad Genomic Sampling Reveals a Smut Pathogenic Ancestry of the Fungal Clade Ustilaginomycotina.</title>
        <authorList>
            <person name="Kijpornyongpan T."/>
            <person name="Mondo S.J."/>
            <person name="Barry K."/>
            <person name="Sandor L."/>
            <person name="Lee J."/>
            <person name="Lipzen A."/>
            <person name="Pangilinan J."/>
            <person name="LaButti K."/>
            <person name="Hainaut M."/>
            <person name="Henrissat B."/>
            <person name="Grigoriev I.V."/>
            <person name="Spatafora J.W."/>
            <person name="Aime M.C."/>
        </authorList>
    </citation>
    <scope>NUCLEOTIDE SEQUENCE [LARGE SCALE GENOMIC DNA]</scope>
    <source>
        <strain evidence="1 2">MCA 3645</strain>
    </source>
</reference>
<organism evidence="1 2">
    <name type="scientific">Testicularia cyperi</name>
    <dbReference type="NCBI Taxonomy" id="1882483"/>
    <lineage>
        <taxon>Eukaryota</taxon>
        <taxon>Fungi</taxon>
        <taxon>Dikarya</taxon>
        <taxon>Basidiomycota</taxon>
        <taxon>Ustilaginomycotina</taxon>
        <taxon>Ustilaginomycetes</taxon>
        <taxon>Ustilaginales</taxon>
        <taxon>Anthracoideaceae</taxon>
        <taxon>Testicularia</taxon>
    </lineage>
</organism>
<evidence type="ECO:0000313" key="2">
    <source>
        <dbReference type="Proteomes" id="UP000246740"/>
    </source>
</evidence>
<dbReference type="Proteomes" id="UP000246740">
    <property type="component" value="Unassembled WGS sequence"/>
</dbReference>